<dbReference type="InterPro" id="IPR030855">
    <property type="entry name" value="Bifunct_BirA"/>
</dbReference>
<evidence type="ECO:0000259" key="6">
    <source>
        <dbReference type="PROSITE" id="PS51733"/>
    </source>
</evidence>
<dbReference type="Pfam" id="PF02237">
    <property type="entry name" value="BPL_C"/>
    <property type="match status" value="1"/>
</dbReference>
<feature type="binding site" evidence="5">
    <location>
        <position position="112"/>
    </location>
    <ligand>
        <name>biotin</name>
        <dbReference type="ChEBI" id="CHEBI:57586"/>
    </ligand>
</feature>
<gene>
    <name evidence="5" type="primary">birA</name>
    <name evidence="7" type="ORF">NE686_10135</name>
</gene>
<keyword evidence="3 5" id="KW-0067">ATP-binding</keyword>
<keyword evidence="2 5" id="KW-0547">Nucleotide-binding</keyword>
<evidence type="ECO:0000256" key="5">
    <source>
        <dbReference type="HAMAP-Rule" id="MF_00978"/>
    </source>
</evidence>
<dbReference type="Gene3D" id="1.10.10.10">
    <property type="entry name" value="Winged helix-like DNA-binding domain superfamily/Winged helix DNA-binding domain"/>
    <property type="match status" value="1"/>
</dbReference>
<dbReference type="InterPro" id="IPR008988">
    <property type="entry name" value="Transcriptional_repressor_C"/>
</dbReference>
<dbReference type="Pfam" id="PF08279">
    <property type="entry name" value="HTH_11"/>
    <property type="match status" value="1"/>
</dbReference>
<dbReference type="EC" id="6.3.4.15" evidence="5"/>
<dbReference type="InterPro" id="IPR004408">
    <property type="entry name" value="Biotin_CoA_COase_ligase"/>
</dbReference>
<keyword evidence="5" id="KW-0805">Transcription regulation</keyword>
<comment type="catalytic activity">
    <reaction evidence="5">
        <text>biotin + L-lysyl-[protein] + ATP = N(6)-biotinyl-L-lysyl-[protein] + AMP + diphosphate + H(+)</text>
        <dbReference type="Rhea" id="RHEA:11756"/>
        <dbReference type="Rhea" id="RHEA-COMP:9752"/>
        <dbReference type="Rhea" id="RHEA-COMP:10505"/>
        <dbReference type="ChEBI" id="CHEBI:15378"/>
        <dbReference type="ChEBI" id="CHEBI:29969"/>
        <dbReference type="ChEBI" id="CHEBI:30616"/>
        <dbReference type="ChEBI" id="CHEBI:33019"/>
        <dbReference type="ChEBI" id="CHEBI:57586"/>
        <dbReference type="ChEBI" id="CHEBI:83144"/>
        <dbReference type="ChEBI" id="CHEBI:456215"/>
        <dbReference type="EC" id="6.3.4.15"/>
    </reaction>
</comment>
<comment type="similarity">
    <text evidence="5">Belongs to the biotin--protein ligase family.</text>
</comment>
<evidence type="ECO:0000313" key="8">
    <source>
        <dbReference type="Proteomes" id="UP001524478"/>
    </source>
</evidence>
<keyword evidence="4 5" id="KW-0092">Biotin</keyword>
<keyword evidence="1 5" id="KW-0436">Ligase</keyword>
<reference evidence="7 8" key="1">
    <citation type="submission" date="2022-06" db="EMBL/GenBank/DDBJ databases">
        <title>Isolation of gut microbiota from human fecal samples.</title>
        <authorList>
            <person name="Pamer E.G."/>
            <person name="Barat B."/>
            <person name="Waligurski E."/>
            <person name="Medina S."/>
            <person name="Paddock L."/>
            <person name="Mostad J."/>
        </authorList>
    </citation>
    <scope>NUCLEOTIDE SEQUENCE [LARGE SCALE GENOMIC DNA]</scope>
    <source>
        <strain evidence="7 8">DFI.7.95</strain>
    </source>
</reference>
<evidence type="ECO:0000256" key="4">
    <source>
        <dbReference type="ARBA" id="ARBA00023267"/>
    </source>
</evidence>
<dbReference type="HAMAP" id="MF_00978">
    <property type="entry name" value="Bifunct_BirA"/>
    <property type="match status" value="1"/>
</dbReference>
<accession>A0ABT1SAV4</accession>
<dbReference type="InterPro" id="IPR036388">
    <property type="entry name" value="WH-like_DNA-bd_sf"/>
</dbReference>
<dbReference type="InterPro" id="IPR036390">
    <property type="entry name" value="WH_DNA-bd_sf"/>
</dbReference>
<feature type="binding site" evidence="5">
    <location>
        <begin position="89"/>
        <end position="91"/>
    </location>
    <ligand>
        <name>biotin</name>
        <dbReference type="ChEBI" id="CHEBI:57586"/>
    </ligand>
</feature>
<dbReference type="InterPro" id="IPR045864">
    <property type="entry name" value="aa-tRNA-synth_II/BPL/LPL"/>
</dbReference>
<dbReference type="Gene3D" id="2.30.30.100">
    <property type="match status" value="1"/>
</dbReference>
<feature type="domain" description="BPL/LPL catalytic" evidence="6">
    <location>
        <begin position="66"/>
        <end position="255"/>
    </location>
</feature>
<dbReference type="CDD" id="cd16442">
    <property type="entry name" value="BPL"/>
    <property type="match status" value="1"/>
</dbReference>
<keyword evidence="5" id="KW-0804">Transcription</keyword>
<name>A0ABT1SAV4_9FIRM</name>
<dbReference type="Proteomes" id="UP001524478">
    <property type="component" value="Unassembled WGS sequence"/>
</dbReference>
<evidence type="ECO:0000313" key="7">
    <source>
        <dbReference type="EMBL" id="MCQ4923445.1"/>
    </source>
</evidence>
<keyword evidence="5" id="KW-0678">Repressor</keyword>
<protein>
    <recommendedName>
        <fullName evidence="5">Bifunctional ligase/repressor BirA</fullName>
    </recommendedName>
    <alternativeName>
        <fullName evidence="5">Biotin--[acetyl-CoA-carboxylase] ligase</fullName>
        <ecNumber evidence="5">6.3.4.15</ecNumber>
    </alternativeName>
    <alternativeName>
        <fullName evidence="5">Biotin--protein ligase</fullName>
    </alternativeName>
    <alternativeName>
        <fullName evidence="5">Biotin-[acetyl-CoA carboxylase] synthetase</fullName>
    </alternativeName>
</protein>
<dbReference type="GO" id="GO:0004077">
    <property type="term" value="F:biotin--[biotin carboxyl-carrier protein] ligase activity"/>
    <property type="evidence" value="ECO:0007669"/>
    <property type="project" value="UniProtKB-EC"/>
</dbReference>
<evidence type="ECO:0000256" key="1">
    <source>
        <dbReference type="ARBA" id="ARBA00022598"/>
    </source>
</evidence>
<comment type="caution">
    <text evidence="7">The sequence shown here is derived from an EMBL/GenBank/DDBJ whole genome shotgun (WGS) entry which is preliminary data.</text>
</comment>
<evidence type="ECO:0000256" key="2">
    <source>
        <dbReference type="ARBA" id="ARBA00022741"/>
    </source>
</evidence>
<sequence>MKNKILKMLKDSEDFISGEEMSKEFHMTRAAIWKYINMLKEDGYIIESIPRKGYKIISFPDILTYEEVEEYLDTDFIGRNIYYFNSINSTNRKAKEIAFGEKEGTVLVAEQQEEGKGRLGRHWISPKGKGIWMSIILKPKVDPMKVAKITLLGAAAVYKALSNMNIKSQIKWPNDVLIDGKKICGILTEMSAELNMINYVIMGIGINVNLDESDIPEELKDKATSIKIIEDKEIDRKELFTNILNEFEKIYKDFIDRDSISEAIDICKANSALIGKDIRIIRGDEVRVGKALDINEEGHLVVEFDGGIVENIYSGEISIRGLEGYI</sequence>
<dbReference type="PANTHER" id="PTHR12835">
    <property type="entry name" value="BIOTIN PROTEIN LIGASE"/>
    <property type="match status" value="1"/>
</dbReference>
<evidence type="ECO:0000256" key="3">
    <source>
        <dbReference type="ARBA" id="ARBA00022840"/>
    </source>
</evidence>
<feature type="binding site" evidence="5">
    <location>
        <position position="182"/>
    </location>
    <ligand>
        <name>biotin</name>
        <dbReference type="ChEBI" id="CHEBI:57586"/>
    </ligand>
</feature>
<keyword evidence="5" id="KW-0238">DNA-binding</keyword>
<dbReference type="InterPro" id="IPR013196">
    <property type="entry name" value="HTH_11"/>
</dbReference>
<proteinExistence type="inferred from homology"/>
<dbReference type="NCBIfam" id="TIGR00121">
    <property type="entry name" value="birA_ligase"/>
    <property type="match status" value="1"/>
</dbReference>
<organism evidence="7 8">
    <name type="scientific">Tissierella carlieri</name>
    <dbReference type="NCBI Taxonomy" id="689904"/>
    <lineage>
        <taxon>Bacteria</taxon>
        <taxon>Bacillati</taxon>
        <taxon>Bacillota</taxon>
        <taxon>Tissierellia</taxon>
        <taxon>Tissierellales</taxon>
        <taxon>Tissierellaceae</taxon>
        <taxon>Tissierella</taxon>
    </lineage>
</organism>
<dbReference type="PANTHER" id="PTHR12835:SF5">
    <property type="entry name" value="BIOTIN--PROTEIN LIGASE"/>
    <property type="match status" value="1"/>
</dbReference>
<dbReference type="Pfam" id="PF03099">
    <property type="entry name" value="BPL_LplA_LipB"/>
    <property type="match status" value="1"/>
</dbReference>
<keyword evidence="8" id="KW-1185">Reference proteome</keyword>
<dbReference type="InterPro" id="IPR004143">
    <property type="entry name" value="BPL_LPL_catalytic"/>
</dbReference>
<dbReference type="Gene3D" id="3.30.930.10">
    <property type="entry name" value="Bira Bifunctional Protein, Domain 2"/>
    <property type="match status" value="1"/>
</dbReference>
<dbReference type="PROSITE" id="PS51733">
    <property type="entry name" value="BPL_LPL_CATALYTIC"/>
    <property type="match status" value="1"/>
</dbReference>
<dbReference type="SUPFAM" id="SSF50037">
    <property type="entry name" value="C-terminal domain of transcriptional repressors"/>
    <property type="match status" value="1"/>
</dbReference>
<dbReference type="SUPFAM" id="SSF55681">
    <property type="entry name" value="Class II aaRS and biotin synthetases"/>
    <property type="match status" value="1"/>
</dbReference>
<dbReference type="InterPro" id="IPR003142">
    <property type="entry name" value="BPL_C"/>
</dbReference>
<comment type="caution">
    <text evidence="5">Lacks conserved residue(s) required for the propagation of feature annotation.</text>
</comment>
<comment type="function">
    <text evidence="5">Acts both as a biotin--[acetyl-CoA-carboxylase] ligase and a repressor.</text>
</comment>
<dbReference type="SUPFAM" id="SSF46785">
    <property type="entry name" value="Winged helix' DNA-binding domain"/>
    <property type="match status" value="1"/>
</dbReference>
<dbReference type="RefSeq" id="WP_256311429.1">
    <property type="nucleotide sequence ID" value="NZ_JANGAC010000006.1"/>
</dbReference>
<dbReference type="EMBL" id="JANGAC010000006">
    <property type="protein sequence ID" value="MCQ4923445.1"/>
    <property type="molecule type" value="Genomic_DNA"/>
</dbReference>
<feature type="DNA-binding region" description="H-T-H motif" evidence="5">
    <location>
        <begin position="18"/>
        <end position="37"/>
    </location>
</feature>